<dbReference type="EMBL" id="CAJVPJ010000498">
    <property type="protein sequence ID" value="CAG8531076.1"/>
    <property type="molecule type" value="Genomic_DNA"/>
</dbReference>
<dbReference type="OrthoDB" id="2414630at2759"/>
<feature type="compositionally biased region" description="Basic residues" evidence="1">
    <location>
        <begin position="547"/>
        <end position="556"/>
    </location>
</feature>
<evidence type="ECO:0000256" key="1">
    <source>
        <dbReference type="SAM" id="MobiDB-lite"/>
    </source>
</evidence>
<proteinExistence type="predicted"/>
<feature type="compositionally biased region" description="Polar residues" evidence="1">
    <location>
        <begin position="180"/>
        <end position="192"/>
    </location>
</feature>
<evidence type="ECO:0000313" key="3">
    <source>
        <dbReference type="Proteomes" id="UP000789572"/>
    </source>
</evidence>
<feature type="region of interest" description="Disordered" evidence="1">
    <location>
        <begin position="166"/>
        <end position="204"/>
    </location>
</feature>
<feature type="region of interest" description="Disordered" evidence="1">
    <location>
        <begin position="534"/>
        <end position="556"/>
    </location>
</feature>
<feature type="non-terminal residue" evidence="2">
    <location>
        <position position="556"/>
    </location>
</feature>
<dbReference type="Proteomes" id="UP000789572">
    <property type="component" value="Unassembled WGS sequence"/>
</dbReference>
<accession>A0A9N9FG20</accession>
<comment type="caution">
    <text evidence="2">The sequence shown here is derived from an EMBL/GenBank/DDBJ whole genome shotgun (WGS) entry which is preliminary data.</text>
</comment>
<keyword evidence="3" id="KW-1185">Reference proteome</keyword>
<gene>
    <name evidence="2" type="ORF">POCULU_LOCUS4062</name>
</gene>
<evidence type="ECO:0000313" key="2">
    <source>
        <dbReference type="EMBL" id="CAG8531076.1"/>
    </source>
</evidence>
<dbReference type="AlphaFoldDB" id="A0A9N9FG20"/>
<organism evidence="2 3">
    <name type="scientific">Paraglomus occultum</name>
    <dbReference type="NCBI Taxonomy" id="144539"/>
    <lineage>
        <taxon>Eukaryota</taxon>
        <taxon>Fungi</taxon>
        <taxon>Fungi incertae sedis</taxon>
        <taxon>Mucoromycota</taxon>
        <taxon>Glomeromycotina</taxon>
        <taxon>Glomeromycetes</taxon>
        <taxon>Paraglomerales</taxon>
        <taxon>Paraglomeraceae</taxon>
        <taxon>Paraglomus</taxon>
    </lineage>
</organism>
<name>A0A9N9FG20_9GLOM</name>
<reference evidence="2" key="1">
    <citation type="submission" date="2021-06" db="EMBL/GenBank/DDBJ databases">
        <authorList>
            <person name="Kallberg Y."/>
            <person name="Tangrot J."/>
            <person name="Rosling A."/>
        </authorList>
    </citation>
    <scope>NUCLEOTIDE SEQUENCE</scope>
    <source>
        <strain evidence="2">IA702</strain>
    </source>
</reference>
<protein>
    <submittedName>
        <fullName evidence="2">9696_t:CDS:1</fullName>
    </submittedName>
</protein>
<sequence>IRAYFEATRPAKLSYNNFLYKNKPLIIEQADNESWSIQNGRWKKRFMLIAQELISDETIIEKYSVFMEYGVTFPALVLSVGRFEGASASDVLVIIHGLQNEKASRNLWVQIENMQSSRLIEEKRNRIKRKVDLRSVDIFDKSTTSQGDKIMKLYDDDNPKKKLKSTAEDFQSDSDSFSDLSTVGSEESSTDIQYPPIESEESSSVLENLENKNRLATTYKVVSLFDRQFPYTEELYNTFPDQMITLANKWKKVEANIKKTVEERWNVSQLKELVDKYHKIIVDHFDELLDVDHEELITMFSKPPYGDFSYKRDDELIWCQRIFIDLTRQFLRNRGALFDKEACELRYRSEIVNPLLAGVFEMTERSIWLETGEIENEIQKMQRNDTKEDKERSKLGIKHDGVINMIIHGKKYQIGFLEVVGNAFNKDITDRNIELEKLYKAMSLSLWNQRAHLDIETSQQLSTFAVLVHGKNFNFLSMHCINNMFVVKNYDDFILPTTNECLMRIPKIIEMIVKFKIRITIYHREHMASFYKVVRSPSDNPPNASPQKKRNNGGHL</sequence>